<evidence type="ECO:0000313" key="1">
    <source>
        <dbReference type="EMBL" id="OJD12315.1"/>
    </source>
</evidence>
<comment type="caution">
    <text evidence="1">The sequence shown here is derived from an EMBL/GenBank/DDBJ whole genome shotgun (WGS) entry which is preliminary data.</text>
</comment>
<dbReference type="STRING" id="1447872.A0A1J9PWR5"/>
<dbReference type="EMBL" id="LGRN01000420">
    <property type="protein sequence ID" value="OJD12315.1"/>
    <property type="molecule type" value="Genomic_DNA"/>
</dbReference>
<accession>A0A1J9PWR5</accession>
<dbReference type="AlphaFoldDB" id="A0A1J9PWR5"/>
<proteinExistence type="predicted"/>
<sequence length="274" mass="30625">MAKRESSLPDLGDTQVTASPVVDGTALSRSSYGICSGKADLDTSAALQEHPENSHFDHESCCWFTKSSALQGQHTELVHHRMCADRATIVSNGRGICSPPIKQSFSKIKCYCCDATFTSVSSMFYHLEHEACPSGINRQDIEKLTTWYLYYLQYQGVFLYYCGRCRRPFQSMFDLLRHAEDIPCLRLGLYSRGSLIDYIASNIESLVKYPIQSVDPDDAQKTMVPTDGITVEEHIINQDTDRIREDTASGITNKDIMLVPSIVITRIDGSTIKG</sequence>
<protein>
    <submittedName>
        <fullName evidence="1">Uncharacterized protein</fullName>
    </submittedName>
</protein>
<dbReference type="OrthoDB" id="6077919at2759"/>
<name>A0A1J9PWR5_9EURO</name>
<organism evidence="1 2">
    <name type="scientific">Emergomyces pasteurianus Ep9510</name>
    <dbReference type="NCBI Taxonomy" id="1447872"/>
    <lineage>
        <taxon>Eukaryota</taxon>
        <taxon>Fungi</taxon>
        <taxon>Dikarya</taxon>
        <taxon>Ascomycota</taxon>
        <taxon>Pezizomycotina</taxon>
        <taxon>Eurotiomycetes</taxon>
        <taxon>Eurotiomycetidae</taxon>
        <taxon>Onygenales</taxon>
        <taxon>Ajellomycetaceae</taxon>
        <taxon>Emergomyces</taxon>
    </lineage>
</organism>
<evidence type="ECO:0000313" key="2">
    <source>
        <dbReference type="Proteomes" id="UP000182235"/>
    </source>
</evidence>
<reference evidence="1 2" key="1">
    <citation type="submission" date="2015-07" db="EMBL/GenBank/DDBJ databases">
        <title>Emmonsia species relationships and genome sequence.</title>
        <authorList>
            <consortium name="The Broad Institute Genomics Platform"/>
            <person name="Cuomo C.A."/>
            <person name="Munoz J.F."/>
            <person name="Imamovic A."/>
            <person name="Priest M.E."/>
            <person name="Young S."/>
            <person name="Clay O.K."/>
            <person name="McEwen J.G."/>
        </authorList>
    </citation>
    <scope>NUCLEOTIDE SEQUENCE [LARGE SCALE GENOMIC DNA]</scope>
    <source>
        <strain evidence="1 2">UAMH 9510</strain>
    </source>
</reference>
<dbReference type="VEuPathDB" id="FungiDB:AJ78_07063"/>
<gene>
    <name evidence="1" type="ORF">AJ78_07063</name>
</gene>
<dbReference type="Proteomes" id="UP000182235">
    <property type="component" value="Unassembled WGS sequence"/>
</dbReference>
<keyword evidence="2" id="KW-1185">Reference proteome</keyword>